<reference evidence="6 7" key="1">
    <citation type="submission" date="2016-10" db="EMBL/GenBank/DDBJ databases">
        <authorList>
            <person name="de Groot N.N."/>
        </authorList>
    </citation>
    <scope>NUCLEOTIDE SEQUENCE [LARGE SCALE GENOMIC DNA]</scope>
    <source>
        <strain evidence="6 7">ATCC 700224</strain>
    </source>
</reference>
<evidence type="ECO:0000256" key="2">
    <source>
        <dbReference type="ARBA" id="ARBA00023136"/>
    </source>
</evidence>
<keyword evidence="4" id="KW-0732">Signal</keyword>
<dbReference type="Pfam" id="PF00691">
    <property type="entry name" value="OmpA"/>
    <property type="match status" value="1"/>
</dbReference>
<dbReference type="InterPro" id="IPR006665">
    <property type="entry name" value="OmpA-like"/>
</dbReference>
<dbReference type="Proteomes" id="UP000199412">
    <property type="component" value="Unassembled WGS sequence"/>
</dbReference>
<dbReference type="CDD" id="cd07185">
    <property type="entry name" value="OmpA_C-like"/>
    <property type="match status" value="1"/>
</dbReference>
<feature type="chain" id="PRO_5011483515" evidence="4">
    <location>
        <begin position="22"/>
        <end position="337"/>
    </location>
</feature>
<keyword evidence="2 3" id="KW-0472">Membrane</keyword>
<sequence length="337" mass="36609">MRTTFGLLMLLLGLWPGVSQAQGLEDAPGTADHPLVPRFEGSVIIGHESVSFDAFRMPLGPAVRGDGDEWKAETAHVVEGERTRLIYLAPRDASPLEIVRNYQRALGDDGFETLWQCGGSECGPGNGSFLVNYVLYPQGRHLSTMGRVTEHAFTFPRDPRYAALSRKAKPGSVYVSIYAAIEDFDHFPEIYGHPLVLVDIVESAPMEDRMVFIDAEAMAGDLGEQGRVALYGIQFEFDSDVVRPESDATLTEIATLLSGDPGLSLYVVGHTDMTGSLDYNKDLSGRRAAAVVRALTGRFGVHGARLVPAGVGPLAPVAPNDSEEGRALNRRVELVRR</sequence>
<name>A0A1G6WNI4_9PROT</name>
<feature type="signal peptide" evidence="4">
    <location>
        <begin position="1"/>
        <end position="21"/>
    </location>
</feature>
<evidence type="ECO:0000256" key="1">
    <source>
        <dbReference type="ARBA" id="ARBA00004442"/>
    </source>
</evidence>
<organism evidence="6 7">
    <name type="scientific">Rhodospira trueperi</name>
    <dbReference type="NCBI Taxonomy" id="69960"/>
    <lineage>
        <taxon>Bacteria</taxon>
        <taxon>Pseudomonadati</taxon>
        <taxon>Pseudomonadota</taxon>
        <taxon>Alphaproteobacteria</taxon>
        <taxon>Rhodospirillales</taxon>
        <taxon>Rhodospirillaceae</taxon>
        <taxon>Rhodospira</taxon>
    </lineage>
</organism>
<evidence type="ECO:0000256" key="4">
    <source>
        <dbReference type="SAM" id="SignalP"/>
    </source>
</evidence>
<gene>
    <name evidence="6" type="ORF">SAMN05421720_101222</name>
</gene>
<dbReference type="InterPro" id="IPR032608">
    <property type="entry name" value="DUF4892"/>
</dbReference>
<dbReference type="PRINTS" id="PR01021">
    <property type="entry name" value="OMPADOMAIN"/>
</dbReference>
<comment type="subcellular location">
    <subcellularLocation>
        <location evidence="1">Cell outer membrane</location>
    </subcellularLocation>
</comment>
<proteinExistence type="predicted"/>
<evidence type="ECO:0000313" key="7">
    <source>
        <dbReference type="Proteomes" id="UP000199412"/>
    </source>
</evidence>
<feature type="domain" description="OmpA-like" evidence="5">
    <location>
        <begin position="222"/>
        <end position="337"/>
    </location>
</feature>
<dbReference type="InterPro" id="IPR036737">
    <property type="entry name" value="OmpA-like_sf"/>
</dbReference>
<accession>A0A1G6WNI4</accession>
<protein>
    <submittedName>
        <fullName evidence="6">Outer membrane protein OmpA</fullName>
    </submittedName>
</protein>
<dbReference type="Pfam" id="PF16234">
    <property type="entry name" value="DUF4892"/>
    <property type="match status" value="1"/>
</dbReference>
<dbReference type="InterPro" id="IPR006664">
    <property type="entry name" value="OMP_bac"/>
</dbReference>
<dbReference type="PROSITE" id="PS51123">
    <property type="entry name" value="OMPA_2"/>
    <property type="match status" value="1"/>
</dbReference>
<dbReference type="GO" id="GO:0009279">
    <property type="term" value="C:cell outer membrane"/>
    <property type="evidence" value="ECO:0007669"/>
    <property type="project" value="UniProtKB-SubCell"/>
</dbReference>
<keyword evidence="7" id="KW-1185">Reference proteome</keyword>
<evidence type="ECO:0000313" key="6">
    <source>
        <dbReference type="EMBL" id="SDD67510.1"/>
    </source>
</evidence>
<dbReference type="EMBL" id="FNAP01000001">
    <property type="protein sequence ID" value="SDD67510.1"/>
    <property type="molecule type" value="Genomic_DNA"/>
</dbReference>
<dbReference type="SUPFAM" id="SSF103088">
    <property type="entry name" value="OmpA-like"/>
    <property type="match status" value="1"/>
</dbReference>
<dbReference type="InterPro" id="IPR050330">
    <property type="entry name" value="Bact_OuterMem_StrucFunc"/>
</dbReference>
<dbReference type="AlphaFoldDB" id="A0A1G6WNI4"/>
<dbReference type="OrthoDB" id="9792021at2"/>
<dbReference type="RefSeq" id="WP_092780809.1">
    <property type="nucleotide sequence ID" value="NZ_FNAP01000001.1"/>
</dbReference>
<dbReference type="PANTHER" id="PTHR30329:SF20">
    <property type="entry name" value="EXPORTED PROTEIN"/>
    <property type="match status" value="1"/>
</dbReference>
<dbReference type="PANTHER" id="PTHR30329">
    <property type="entry name" value="STATOR ELEMENT OF FLAGELLAR MOTOR COMPLEX"/>
    <property type="match status" value="1"/>
</dbReference>
<evidence type="ECO:0000259" key="5">
    <source>
        <dbReference type="PROSITE" id="PS51123"/>
    </source>
</evidence>
<dbReference type="STRING" id="69960.SAMN05421720_101222"/>
<evidence type="ECO:0000256" key="3">
    <source>
        <dbReference type="PROSITE-ProRule" id="PRU00473"/>
    </source>
</evidence>
<dbReference type="Gene3D" id="3.30.1330.60">
    <property type="entry name" value="OmpA-like domain"/>
    <property type="match status" value="1"/>
</dbReference>